<keyword evidence="14" id="KW-1185">Reference proteome</keyword>
<feature type="transmembrane region" description="Helical" evidence="11">
    <location>
        <begin position="371"/>
        <end position="397"/>
    </location>
</feature>
<evidence type="ECO:0000256" key="4">
    <source>
        <dbReference type="ARBA" id="ARBA00022670"/>
    </source>
</evidence>
<dbReference type="InterPro" id="IPR008915">
    <property type="entry name" value="Peptidase_M50"/>
</dbReference>
<feature type="transmembrane region" description="Helical" evidence="11">
    <location>
        <begin position="101"/>
        <end position="125"/>
    </location>
</feature>
<dbReference type="InterPro" id="IPR036034">
    <property type="entry name" value="PDZ_sf"/>
</dbReference>
<feature type="domain" description="PDZ" evidence="12">
    <location>
        <begin position="224"/>
        <end position="289"/>
    </location>
</feature>
<name>A0AAE4BSM0_9BACT</name>
<keyword evidence="6 11" id="KW-0378">Hydrolase</keyword>
<reference evidence="13" key="1">
    <citation type="submission" date="2023-07" db="EMBL/GenBank/DDBJ databases">
        <title>Genomic Encyclopedia of Type Strains, Phase IV (KMG-IV): sequencing the most valuable type-strain genomes for metagenomic binning, comparative biology and taxonomic classification.</title>
        <authorList>
            <person name="Goeker M."/>
        </authorList>
    </citation>
    <scope>NUCLEOTIDE SEQUENCE</scope>
    <source>
        <strain evidence="13">DSM 26174</strain>
    </source>
</reference>
<dbReference type="EMBL" id="JAVDQD010000002">
    <property type="protein sequence ID" value="MDR6238963.1"/>
    <property type="molecule type" value="Genomic_DNA"/>
</dbReference>
<keyword evidence="5 11" id="KW-0812">Transmembrane</keyword>
<feature type="transmembrane region" description="Helical" evidence="11">
    <location>
        <begin position="418"/>
        <end position="437"/>
    </location>
</feature>
<dbReference type="PANTHER" id="PTHR42837">
    <property type="entry name" value="REGULATOR OF SIGMA-E PROTEASE RSEP"/>
    <property type="match status" value="1"/>
</dbReference>
<evidence type="ECO:0000313" key="13">
    <source>
        <dbReference type="EMBL" id="MDR6238963.1"/>
    </source>
</evidence>
<dbReference type="GO" id="GO:0006508">
    <property type="term" value="P:proteolysis"/>
    <property type="evidence" value="ECO:0007669"/>
    <property type="project" value="UniProtKB-KW"/>
</dbReference>
<dbReference type="Pfam" id="PF17820">
    <property type="entry name" value="PDZ_6"/>
    <property type="match status" value="1"/>
</dbReference>
<evidence type="ECO:0000313" key="14">
    <source>
        <dbReference type="Proteomes" id="UP001185092"/>
    </source>
</evidence>
<comment type="subcellular location">
    <subcellularLocation>
        <location evidence="2">Membrane</location>
        <topology evidence="2">Multi-pass membrane protein</topology>
    </subcellularLocation>
</comment>
<dbReference type="RefSeq" id="WP_309938471.1">
    <property type="nucleotide sequence ID" value="NZ_AP025305.1"/>
</dbReference>
<proteinExistence type="inferred from homology"/>
<dbReference type="GO" id="GO:0004222">
    <property type="term" value="F:metalloendopeptidase activity"/>
    <property type="evidence" value="ECO:0007669"/>
    <property type="project" value="InterPro"/>
</dbReference>
<dbReference type="NCBIfam" id="TIGR00054">
    <property type="entry name" value="RIP metalloprotease RseP"/>
    <property type="match status" value="1"/>
</dbReference>
<evidence type="ECO:0000256" key="10">
    <source>
        <dbReference type="ARBA" id="ARBA00023136"/>
    </source>
</evidence>
<feature type="transmembrane region" description="Helical" evidence="11">
    <location>
        <begin position="6"/>
        <end position="28"/>
    </location>
</feature>
<keyword evidence="9 11" id="KW-0482">Metalloprotease</keyword>
<dbReference type="InterPro" id="IPR041489">
    <property type="entry name" value="PDZ_6"/>
</dbReference>
<gene>
    <name evidence="13" type="ORF">HNQ88_002000</name>
</gene>
<evidence type="ECO:0000256" key="2">
    <source>
        <dbReference type="ARBA" id="ARBA00004141"/>
    </source>
</evidence>
<evidence type="ECO:0000256" key="9">
    <source>
        <dbReference type="ARBA" id="ARBA00023049"/>
    </source>
</evidence>
<dbReference type="InterPro" id="IPR001478">
    <property type="entry name" value="PDZ"/>
</dbReference>
<evidence type="ECO:0000256" key="5">
    <source>
        <dbReference type="ARBA" id="ARBA00022692"/>
    </source>
</evidence>
<evidence type="ECO:0000256" key="6">
    <source>
        <dbReference type="ARBA" id="ARBA00022801"/>
    </source>
</evidence>
<evidence type="ECO:0000256" key="7">
    <source>
        <dbReference type="ARBA" id="ARBA00022833"/>
    </source>
</evidence>
<keyword evidence="8 11" id="KW-1133">Transmembrane helix</keyword>
<evidence type="ECO:0000256" key="8">
    <source>
        <dbReference type="ARBA" id="ARBA00022989"/>
    </source>
</evidence>
<dbReference type="CDD" id="cd06163">
    <property type="entry name" value="S2P-M50_PDZ_RseP-like"/>
    <property type="match status" value="1"/>
</dbReference>
<dbReference type="GO" id="GO:0046872">
    <property type="term" value="F:metal ion binding"/>
    <property type="evidence" value="ECO:0007669"/>
    <property type="project" value="UniProtKB-KW"/>
</dbReference>
<dbReference type="SMART" id="SM00228">
    <property type="entry name" value="PDZ"/>
    <property type="match status" value="1"/>
</dbReference>
<evidence type="ECO:0000259" key="12">
    <source>
        <dbReference type="PROSITE" id="PS50106"/>
    </source>
</evidence>
<dbReference type="Gene3D" id="2.30.42.10">
    <property type="match status" value="2"/>
</dbReference>
<dbReference type="Pfam" id="PF02163">
    <property type="entry name" value="Peptidase_M50"/>
    <property type="match status" value="1"/>
</dbReference>
<dbReference type="SUPFAM" id="SSF50156">
    <property type="entry name" value="PDZ domain-like"/>
    <property type="match status" value="2"/>
</dbReference>
<organism evidence="13 14">
    <name type="scientific">Aureibacter tunicatorum</name>
    <dbReference type="NCBI Taxonomy" id="866807"/>
    <lineage>
        <taxon>Bacteria</taxon>
        <taxon>Pseudomonadati</taxon>
        <taxon>Bacteroidota</taxon>
        <taxon>Cytophagia</taxon>
        <taxon>Cytophagales</taxon>
        <taxon>Persicobacteraceae</taxon>
        <taxon>Aureibacter</taxon>
    </lineage>
</organism>
<evidence type="ECO:0000256" key="3">
    <source>
        <dbReference type="ARBA" id="ARBA00007931"/>
    </source>
</evidence>
<protein>
    <recommendedName>
        <fullName evidence="11">Zinc metalloprotease</fullName>
        <ecNumber evidence="11">3.4.24.-</ecNumber>
    </recommendedName>
</protein>
<sequence>MEILVMAAQIILGLSILVGVHEMGHLLAAKAFGMRVEEFSIGFPPKIFSFKWGETEYALSLIPLGGFVKISGMMDESLDKDQLAAPPEPWEFRSKPAWQRLIVMLGGIIVNVITGILIFVMLTWMNGSTYYSKDEVNKKGIVALPLGKEVGFKTGDKILKINGKDFEDFSDVYDPEVLISNNSYYTVERDGKVIDLKIPKGFLEQYAEKSKTEGFVTPLSPYDVKEVIKGSGASKGGLEKGDKILSVNGHPTTYFNQLQAVLADNKDKTVSAVIDRGGKEKTLSIPIDKDGKMGFYPNDLLQVSHKDFTFGQSVVVGTDRAVKVVVTNAKGLWKMVTGEVNPASSLSGPIAIAQIYGGTWNWIKFWSITGLLSMVLAFMNLLPIPALDGGHVMFLLYEMISGRKPGDKFMEIAQKTGMIILLSLMAFVILNDVWKLFK</sequence>
<accession>A0AAE4BSM0</accession>
<evidence type="ECO:0000256" key="1">
    <source>
        <dbReference type="ARBA" id="ARBA00001947"/>
    </source>
</evidence>
<keyword evidence="7 11" id="KW-0862">Zinc</keyword>
<dbReference type="GO" id="GO:0016020">
    <property type="term" value="C:membrane"/>
    <property type="evidence" value="ECO:0007669"/>
    <property type="project" value="UniProtKB-SubCell"/>
</dbReference>
<dbReference type="AlphaFoldDB" id="A0AAE4BSM0"/>
<keyword evidence="4 13" id="KW-0645">Protease</keyword>
<keyword evidence="11" id="KW-0479">Metal-binding</keyword>
<comment type="cofactor">
    <cofactor evidence="1 11">
        <name>Zn(2+)</name>
        <dbReference type="ChEBI" id="CHEBI:29105"/>
    </cofactor>
</comment>
<dbReference type="PANTHER" id="PTHR42837:SF2">
    <property type="entry name" value="MEMBRANE METALLOPROTEASE ARASP2, CHLOROPLASTIC-RELATED"/>
    <property type="match status" value="1"/>
</dbReference>
<dbReference type="PROSITE" id="PS50106">
    <property type="entry name" value="PDZ"/>
    <property type="match status" value="1"/>
</dbReference>
<dbReference type="InterPro" id="IPR004387">
    <property type="entry name" value="Pept_M50_Zn"/>
</dbReference>
<comment type="caution">
    <text evidence="13">The sequence shown here is derived from an EMBL/GenBank/DDBJ whole genome shotgun (WGS) entry which is preliminary data.</text>
</comment>
<dbReference type="Proteomes" id="UP001185092">
    <property type="component" value="Unassembled WGS sequence"/>
</dbReference>
<keyword evidence="10 11" id="KW-0472">Membrane</keyword>
<comment type="similarity">
    <text evidence="3 11">Belongs to the peptidase M50B family.</text>
</comment>
<dbReference type="EC" id="3.4.24.-" evidence="11"/>
<evidence type="ECO:0000256" key="11">
    <source>
        <dbReference type="RuleBase" id="RU362031"/>
    </source>
</evidence>